<gene>
    <name evidence="2" type="ORF">N0F65_005741</name>
</gene>
<sequence length="109" mass="12447">MHTYSRVREWFYWPPGQYRSVHDFVSGCIDCQTRKGAPRERHRSPGNIPATYSFQMLGMDHIPSLPGSFCPLKTALQSIVFHRLSYLSKELDHTFMDVSFASSSLSSSS</sequence>
<feature type="domain" description="Integrase zinc-binding" evidence="1">
    <location>
        <begin position="2"/>
        <end position="35"/>
    </location>
</feature>
<reference evidence="2" key="1">
    <citation type="submission" date="2022-11" db="EMBL/GenBank/DDBJ databases">
        <authorList>
            <person name="Morgan W.R."/>
            <person name="Tartar A."/>
        </authorList>
    </citation>
    <scope>NUCLEOTIDE SEQUENCE</scope>
    <source>
        <strain evidence="2">ARSEF 373</strain>
    </source>
</reference>
<dbReference type="EMBL" id="DAKRPA010000103">
    <property type="protein sequence ID" value="DAZ98557.1"/>
    <property type="molecule type" value="Genomic_DNA"/>
</dbReference>
<evidence type="ECO:0000313" key="2">
    <source>
        <dbReference type="EMBL" id="DAZ98557.1"/>
    </source>
</evidence>
<accession>A0AAV2YU61</accession>
<dbReference type="InterPro" id="IPR041588">
    <property type="entry name" value="Integrase_H2C2"/>
</dbReference>
<reference evidence="2" key="2">
    <citation type="journal article" date="2023" name="Microbiol Resour">
        <title>Decontamination and Annotation of the Draft Genome Sequence of the Oomycete Lagenidium giganteum ARSEF 373.</title>
        <authorList>
            <person name="Morgan W.R."/>
            <person name="Tartar A."/>
        </authorList>
    </citation>
    <scope>NUCLEOTIDE SEQUENCE</scope>
    <source>
        <strain evidence="2">ARSEF 373</strain>
    </source>
</reference>
<dbReference type="Proteomes" id="UP001146120">
    <property type="component" value="Unassembled WGS sequence"/>
</dbReference>
<dbReference type="AlphaFoldDB" id="A0AAV2YU61"/>
<proteinExistence type="predicted"/>
<evidence type="ECO:0000313" key="3">
    <source>
        <dbReference type="Proteomes" id="UP001146120"/>
    </source>
</evidence>
<dbReference type="Gene3D" id="1.10.340.70">
    <property type="match status" value="1"/>
</dbReference>
<name>A0AAV2YU61_9STRA</name>
<evidence type="ECO:0000259" key="1">
    <source>
        <dbReference type="Pfam" id="PF17921"/>
    </source>
</evidence>
<keyword evidence="3" id="KW-1185">Reference proteome</keyword>
<comment type="caution">
    <text evidence="2">The sequence shown here is derived from an EMBL/GenBank/DDBJ whole genome shotgun (WGS) entry which is preliminary data.</text>
</comment>
<dbReference type="Pfam" id="PF17921">
    <property type="entry name" value="Integrase_H2C2"/>
    <property type="match status" value="1"/>
</dbReference>
<organism evidence="2 3">
    <name type="scientific">Lagenidium giganteum</name>
    <dbReference type="NCBI Taxonomy" id="4803"/>
    <lineage>
        <taxon>Eukaryota</taxon>
        <taxon>Sar</taxon>
        <taxon>Stramenopiles</taxon>
        <taxon>Oomycota</taxon>
        <taxon>Peronosporomycetes</taxon>
        <taxon>Pythiales</taxon>
        <taxon>Pythiaceae</taxon>
    </lineage>
</organism>
<protein>
    <recommendedName>
        <fullName evidence="1">Integrase zinc-binding domain-containing protein</fullName>
    </recommendedName>
</protein>